<gene>
    <name evidence="1" type="ORF">MFLO_07507</name>
</gene>
<dbReference type="InterPro" id="IPR036388">
    <property type="entry name" value="WH-like_DNA-bd_sf"/>
</dbReference>
<comment type="caution">
    <text evidence="1">The sequence shown here is derived from an EMBL/GenBank/DDBJ whole genome shotgun (WGS) entry which is preliminary data.</text>
</comment>
<proteinExistence type="predicted"/>
<dbReference type="Proteomes" id="UP000019249">
    <property type="component" value="Unassembled WGS sequence"/>
</dbReference>
<keyword evidence="2" id="KW-1185">Reference proteome</keyword>
<organism evidence="1 2">
    <name type="scientific">Listeria floridensis FSL S10-1187</name>
    <dbReference type="NCBI Taxonomy" id="1265817"/>
    <lineage>
        <taxon>Bacteria</taxon>
        <taxon>Bacillati</taxon>
        <taxon>Bacillota</taxon>
        <taxon>Bacilli</taxon>
        <taxon>Bacillales</taxon>
        <taxon>Listeriaceae</taxon>
        <taxon>Listeria</taxon>
    </lineage>
</organism>
<dbReference type="EMBL" id="AODF01000014">
    <property type="protein sequence ID" value="EUJ32018.1"/>
    <property type="molecule type" value="Genomic_DNA"/>
</dbReference>
<evidence type="ECO:0000313" key="1">
    <source>
        <dbReference type="EMBL" id="EUJ32018.1"/>
    </source>
</evidence>
<accession>A0ABN0RFC1</accession>
<sequence length="231" mass="27362">MPEFATMKEAKNNHKKKVLVMTNTMTFYADQIYLELKRDILNEEFRVGELISPEYVIQRFGVCRSFALEALTHLSDMGLLTDEFYVRLTNEKEYLMMSRLKMTFFNLSFAVHKVQEKKTPYCLNCLKGALFQMKHAAREVDGVVFKQSIQRFYGCMIEFTELRTLDKNITYLVETLDYLEAKNPEFFYGTTAKQVICYLEDLVNSLERQEFDRCHKAIESFYSHNLELLFR</sequence>
<name>A0ABN0RFC1_9LIST</name>
<dbReference type="Gene3D" id="1.10.10.10">
    <property type="entry name" value="Winged helix-like DNA-binding domain superfamily/Winged helix DNA-binding domain"/>
    <property type="match status" value="1"/>
</dbReference>
<dbReference type="InterPro" id="IPR036390">
    <property type="entry name" value="WH_DNA-bd_sf"/>
</dbReference>
<protein>
    <submittedName>
        <fullName evidence="1">GntR family transcriptional regulator</fullName>
    </submittedName>
</protein>
<reference evidence="1 2" key="1">
    <citation type="journal article" date="2014" name="Int. J. Syst. Evol. Microbiol.">
        <title>Listeria floridensis sp. nov., Listeria aquatica sp. nov., Listeria cornellensis sp. nov., Listeria riparia sp. nov. and Listeria grandensis sp. nov., from agricultural and natural environments.</title>
        <authorList>
            <person name="den Bakker H.C."/>
            <person name="Warchocki S."/>
            <person name="Wright E.M."/>
            <person name="Allred A.F."/>
            <person name="Ahlstrom C."/>
            <person name="Manuel C.S."/>
            <person name="Stasiewicz M.J."/>
            <person name="Burrell A."/>
            <person name="Roof S."/>
            <person name="Strawn L."/>
            <person name="Fortes E.D."/>
            <person name="Nightingale K.K."/>
            <person name="Kephart D."/>
            <person name="Wiedmann M."/>
        </authorList>
    </citation>
    <scope>NUCLEOTIDE SEQUENCE [LARGE SCALE GENOMIC DNA]</scope>
    <source>
        <strain evidence="1 2">FSL S10-1187</strain>
    </source>
</reference>
<evidence type="ECO:0000313" key="2">
    <source>
        <dbReference type="Proteomes" id="UP000019249"/>
    </source>
</evidence>
<dbReference type="SUPFAM" id="SSF46785">
    <property type="entry name" value="Winged helix' DNA-binding domain"/>
    <property type="match status" value="1"/>
</dbReference>